<organism evidence="2">
    <name type="scientific">Arion vulgaris</name>
    <dbReference type="NCBI Taxonomy" id="1028688"/>
    <lineage>
        <taxon>Eukaryota</taxon>
        <taxon>Metazoa</taxon>
        <taxon>Spiralia</taxon>
        <taxon>Lophotrochozoa</taxon>
        <taxon>Mollusca</taxon>
        <taxon>Gastropoda</taxon>
        <taxon>Heterobranchia</taxon>
        <taxon>Euthyneura</taxon>
        <taxon>Panpulmonata</taxon>
        <taxon>Eupulmonata</taxon>
        <taxon>Stylommatophora</taxon>
        <taxon>Helicina</taxon>
        <taxon>Arionoidea</taxon>
        <taxon>Arionidae</taxon>
        <taxon>Arion</taxon>
    </lineage>
</organism>
<dbReference type="AlphaFoldDB" id="A0A0B6YG83"/>
<feature type="non-terminal residue" evidence="2">
    <location>
        <position position="143"/>
    </location>
</feature>
<reference evidence="2" key="1">
    <citation type="submission" date="2014-12" db="EMBL/GenBank/DDBJ databases">
        <title>Insight into the proteome of Arion vulgaris.</title>
        <authorList>
            <person name="Aradska J."/>
            <person name="Bulat T."/>
            <person name="Smidak R."/>
            <person name="Sarate P."/>
            <person name="Gangsoo J."/>
            <person name="Sialana F."/>
            <person name="Bilban M."/>
            <person name="Lubec G."/>
        </authorList>
    </citation>
    <scope>NUCLEOTIDE SEQUENCE</scope>
    <source>
        <tissue evidence="2">Skin</tissue>
    </source>
</reference>
<dbReference type="SMART" id="SM00313">
    <property type="entry name" value="PXA"/>
    <property type="match status" value="1"/>
</dbReference>
<name>A0A0B6YG83_9EUPU</name>
<accession>A0A0B6YG83</accession>
<feature type="non-terminal residue" evidence="2">
    <location>
        <position position="1"/>
    </location>
</feature>
<gene>
    <name evidence="2" type="primary">ORF22974</name>
</gene>
<dbReference type="PROSITE" id="PS51207">
    <property type="entry name" value="PXA"/>
    <property type="match status" value="1"/>
</dbReference>
<dbReference type="PANTHER" id="PTHR22775">
    <property type="entry name" value="SORTING NEXIN"/>
    <property type="match status" value="1"/>
</dbReference>
<sequence length="143" mass="16823">TFLKQIQSQMWSVIDKVSRRLSEVDLVHFLSEDVLDCLHHHFISIRLAKRDVNVCDRLDEENPKFMLHSWLLSDERELDCLRKISDAVLLLVLSKPYATCAPVRHILREIFAGSVLKPMIDLVCEPDYINQKLLEYLSYREKL</sequence>
<evidence type="ECO:0000259" key="1">
    <source>
        <dbReference type="PROSITE" id="PS51207"/>
    </source>
</evidence>
<protein>
    <recommendedName>
        <fullName evidence="1">PXA domain-containing protein</fullName>
    </recommendedName>
</protein>
<evidence type="ECO:0000313" key="2">
    <source>
        <dbReference type="EMBL" id="CEK54505.1"/>
    </source>
</evidence>
<dbReference type="Pfam" id="PF02194">
    <property type="entry name" value="PXA"/>
    <property type="match status" value="1"/>
</dbReference>
<dbReference type="InterPro" id="IPR003114">
    <property type="entry name" value="Phox_assoc"/>
</dbReference>
<dbReference type="PANTHER" id="PTHR22775:SF48">
    <property type="entry name" value="SORTING NEXIN-25"/>
    <property type="match status" value="1"/>
</dbReference>
<dbReference type="GO" id="GO:0035091">
    <property type="term" value="F:phosphatidylinositol binding"/>
    <property type="evidence" value="ECO:0007669"/>
    <property type="project" value="TreeGrafter"/>
</dbReference>
<proteinExistence type="predicted"/>
<feature type="domain" description="PXA" evidence="1">
    <location>
        <begin position="1"/>
        <end position="141"/>
    </location>
</feature>
<dbReference type="EMBL" id="HACG01007640">
    <property type="protein sequence ID" value="CEK54505.1"/>
    <property type="molecule type" value="Transcribed_RNA"/>
</dbReference>